<dbReference type="PANTHER" id="PTHR45674">
    <property type="entry name" value="DNA LIGASE 1/3 FAMILY MEMBER"/>
    <property type="match status" value="1"/>
</dbReference>
<evidence type="ECO:0000256" key="2">
    <source>
        <dbReference type="ARBA" id="ARBA00022598"/>
    </source>
</evidence>
<name>A0ABS2Z9K7_9BACL</name>
<evidence type="ECO:0000256" key="1">
    <source>
        <dbReference type="ARBA" id="ARBA00007572"/>
    </source>
</evidence>
<evidence type="ECO:0000259" key="3">
    <source>
        <dbReference type="Pfam" id="PF01068"/>
    </source>
</evidence>
<gene>
    <name evidence="4" type="ORF">JYA64_01050</name>
</gene>
<dbReference type="Pfam" id="PF01068">
    <property type="entry name" value="DNA_ligase_A_M"/>
    <property type="match status" value="1"/>
</dbReference>
<dbReference type="EMBL" id="JAFHKS010000036">
    <property type="protein sequence ID" value="MBN3543887.1"/>
    <property type="molecule type" value="Genomic_DNA"/>
</dbReference>
<dbReference type="InterPro" id="IPR012310">
    <property type="entry name" value="DNA_ligase_ATP-dep_cent"/>
</dbReference>
<keyword evidence="2" id="KW-0436">Ligase</keyword>
<dbReference type="InterPro" id="IPR050191">
    <property type="entry name" value="ATP-dep_DNA_ligase"/>
</dbReference>
<proteinExistence type="inferred from homology"/>
<evidence type="ECO:0000313" key="4">
    <source>
        <dbReference type="EMBL" id="MBN3543887.1"/>
    </source>
</evidence>
<evidence type="ECO:0000313" key="5">
    <source>
        <dbReference type="Proteomes" id="UP001319060"/>
    </source>
</evidence>
<feature type="domain" description="ATP-dependent DNA ligase family profile" evidence="3">
    <location>
        <begin position="11"/>
        <end position="136"/>
    </location>
</feature>
<sequence length="155" mass="17505">MLLQKSDHPFDDQDYITELKLDGIRLLYTVDLDGNVKLYTRHHNEVTFRFKELLNLGFPPGTVIDGEIIITDDSGKPDFEAIMARFMSSKNNEQVTYVAFDILMYKGKSVKGLPLLARKELLAEIIPADSHLCTAVKFIESNGLGCELNFVTPTH</sequence>
<organism evidence="4 5">
    <name type="scientific">Fictibacillus barbaricus</name>
    <dbReference type="NCBI Taxonomy" id="182136"/>
    <lineage>
        <taxon>Bacteria</taxon>
        <taxon>Bacillati</taxon>
        <taxon>Bacillota</taxon>
        <taxon>Bacilli</taxon>
        <taxon>Bacillales</taxon>
        <taxon>Fictibacillaceae</taxon>
        <taxon>Fictibacillus</taxon>
    </lineage>
</organism>
<dbReference type="SUPFAM" id="SSF56091">
    <property type="entry name" value="DNA ligase/mRNA capping enzyme, catalytic domain"/>
    <property type="match status" value="1"/>
</dbReference>
<dbReference type="Gene3D" id="3.30.1490.70">
    <property type="match status" value="1"/>
</dbReference>
<dbReference type="Gene3D" id="3.30.470.30">
    <property type="entry name" value="DNA ligase/mRNA capping enzyme"/>
    <property type="match status" value="1"/>
</dbReference>
<dbReference type="PANTHER" id="PTHR45674:SF4">
    <property type="entry name" value="DNA LIGASE 1"/>
    <property type="match status" value="1"/>
</dbReference>
<accession>A0ABS2Z9K7</accession>
<keyword evidence="5" id="KW-1185">Reference proteome</keyword>
<protein>
    <recommendedName>
        <fullName evidence="3">ATP-dependent DNA ligase family profile domain-containing protein</fullName>
    </recommendedName>
</protein>
<comment type="caution">
    <text evidence="4">The sequence shown here is derived from an EMBL/GenBank/DDBJ whole genome shotgun (WGS) entry which is preliminary data.</text>
</comment>
<dbReference type="Proteomes" id="UP001319060">
    <property type="component" value="Unassembled WGS sequence"/>
</dbReference>
<dbReference type="RefSeq" id="WP_188404632.1">
    <property type="nucleotide sequence ID" value="NZ_BMCE01000009.1"/>
</dbReference>
<reference evidence="4 5" key="1">
    <citation type="submission" date="2021-01" db="EMBL/GenBank/DDBJ databases">
        <title>Genome Sequencing of Type Strains.</title>
        <authorList>
            <person name="Lemaire J.F."/>
            <person name="Inderbitzin P."/>
            <person name="Collins S.B."/>
            <person name="Wespe N."/>
            <person name="Knight-Connoni V."/>
        </authorList>
    </citation>
    <scope>NUCLEOTIDE SEQUENCE [LARGE SCALE GENOMIC DNA]</scope>
    <source>
        <strain evidence="4 5">DSM 14730</strain>
    </source>
</reference>
<comment type="similarity">
    <text evidence="1">Belongs to the ATP-dependent DNA ligase family.</text>
</comment>